<dbReference type="KEGG" id="mnv:MNVI_28040"/>
<sequence>MRRSLVVATIAGTSALAIFAALPAIVIGVARADEYSFLEDMESAGFVNQGGNGAEIGVGYHICAEIAAGTSPSQAARELWLDSHLNEYEAAQFVRIAVHDLCPETV</sequence>
<evidence type="ECO:0000313" key="2">
    <source>
        <dbReference type="EMBL" id="BBY07486.1"/>
    </source>
</evidence>
<protein>
    <recommendedName>
        <fullName evidence="1">DUF732 domain-containing protein</fullName>
    </recommendedName>
</protein>
<name>A0A7I7PG06_9MYCO</name>
<gene>
    <name evidence="2" type="ORF">MNVI_28040</name>
</gene>
<accession>A0A7I7PG06</accession>
<organism evidence="2 3">
    <name type="scientific">Mycobacterium noviomagense</name>
    <dbReference type="NCBI Taxonomy" id="459858"/>
    <lineage>
        <taxon>Bacteria</taxon>
        <taxon>Bacillati</taxon>
        <taxon>Actinomycetota</taxon>
        <taxon>Actinomycetes</taxon>
        <taxon>Mycobacteriales</taxon>
        <taxon>Mycobacteriaceae</taxon>
        <taxon>Mycobacterium</taxon>
    </lineage>
</organism>
<feature type="domain" description="DUF732" evidence="1">
    <location>
        <begin position="34"/>
        <end position="104"/>
    </location>
</feature>
<reference evidence="2 3" key="1">
    <citation type="journal article" date="2019" name="Emerg. Microbes Infect.">
        <title>Comprehensive subspecies identification of 175 nontuberculous mycobacteria species based on 7547 genomic profiles.</title>
        <authorList>
            <person name="Matsumoto Y."/>
            <person name="Kinjo T."/>
            <person name="Motooka D."/>
            <person name="Nabeya D."/>
            <person name="Jung N."/>
            <person name="Uechi K."/>
            <person name="Horii T."/>
            <person name="Iida T."/>
            <person name="Fujita J."/>
            <person name="Nakamura S."/>
        </authorList>
    </citation>
    <scope>NUCLEOTIDE SEQUENCE [LARGE SCALE GENOMIC DNA]</scope>
    <source>
        <strain evidence="2 3">JCM 16367</strain>
    </source>
</reference>
<proteinExistence type="predicted"/>
<dbReference type="Pfam" id="PF05305">
    <property type="entry name" value="DUF732"/>
    <property type="match status" value="1"/>
</dbReference>
<evidence type="ECO:0000313" key="3">
    <source>
        <dbReference type="Proteomes" id="UP000466894"/>
    </source>
</evidence>
<evidence type="ECO:0000259" key="1">
    <source>
        <dbReference type="Pfam" id="PF05305"/>
    </source>
</evidence>
<dbReference type="OrthoDB" id="4734115at2"/>
<dbReference type="Proteomes" id="UP000466894">
    <property type="component" value="Chromosome"/>
</dbReference>
<dbReference type="AlphaFoldDB" id="A0A7I7PG06"/>
<dbReference type="InterPro" id="IPR007969">
    <property type="entry name" value="DUF732"/>
</dbReference>
<dbReference type="EMBL" id="AP022583">
    <property type="protein sequence ID" value="BBY07486.1"/>
    <property type="molecule type" value="Genomic_DNA"/>
</dbReference>